<evidence type="ECO:0000256" key="1">
    <source>
        <dbReference type="ARBA" id="ARBA00007401"/>
    </source>
</evidence>
<reference evidence="9" key="1">
    <citation type="journal article" date="2019" name="Int. J. Syst. Evol. Microbiol.">
        <title>The Global Catalogue of Microorganisms (GCM) 10K type strain sequencing project: providing services to taxonomists for standard genome sequencing and annotation.</title>
        <authorList>
            <consortium name="The Broad Institute Genomics Platform"/>
            <consortium name="The Broad Institute Genome Sequencing Center for Infectious Disease"/>
            <person name="Wu L."/>
            <person name="Ma J."/>
        </authorList>
    </citation>
    <scope>NUCLEOTIDE SEQUENCE [LARGE SCALE GENOMIC DNA]</scope>
    <source>
        <strain evidence="9">CCUG 49571</strain>
    </source>
</reference>
<dbReference type="Gene3D" id="2.60.120.260">
    <property type="entry name" value="Galactose-binding domain-like"/>
    <property type="match status" value="1"/>
</dbReference>
<dbReference type="EMBL" id="JBHSEP010000006">
    <property type="protein sequence ID" value="MFC4598766.1"/>
    <property type="molecule type" value="Genomic_DNA"/>
</dbReference>
<dbReference type="Pfam" id="PF00703">
    <property type="entry name" value="Glyco_hydro_2"/>
    <property type="match status" value="1"/>
</dbReference>
<dbReference type="InterPro" id="IPR017853">
    <property type="entry name" value="GH"/>
</dbReference>
<dbReference type="InterPro" id="IPR051913">
    <property type="entry name" value="GH2_Domain-Containing"/>
</dbReference>
<evidence type="ECO:0000256" key="3">
    <source>
        <dbReference type="ARBA" id="ARBA00023295"/>
    </source>
</evidence>
<sequence length="1040" mass="116439">MAIDDNRINDTFANIAAGGMSLAGKGLVEPRPPARTDKRLRLEPGDRTGQFAPAAKMSTASELAEELERQRRLYAPFMERRCPEPPSRRIRREIAEFDWRIGTEADERNFIGVLEGEGEWTRVAIPHYGEPLGRAFTLYRAAFEVTDEMLAVGRIYLVFKGVDYKAHVFVNGLYLGSHEGFFAPFEFDGTASVERGRNILTVKVENDFICGDSQSGDKIYAATGIGYDDPLRGWHHCPPGMGIYQGVSVEARPAVHVASLFVRPLPDLEQAEAWIEVQNALPEAVDVKLRLSLYGRNFDETVFEGLERAPTTEVEVGMGDSFTEARLKAEDRLHAAVPLLAERGRNRFIVPLRLPKARRWEPESPWLYELHVELIAAGESTDAAGGHFGMRTFELDTERSPKGAMMFNGRQIRLRGANTMGHEQQCVAKGDWDQLRDDLLLAKICNMNFLRITQRPVQPEVYDYCDMLGLMTQTDLPLFGVLSRSQFAEAVRQAEEMERLVRGHPCNIMVTYINEPFPNASNKPHRHLTRPELLSFFRAADLAVRLNNPDRVIKHVDGDYDPPSEGLPDNHCYPCWYNGHGIDIGRLNRGWWLPVKPDWHYGCGEFGAEGLDPVGVMRRHYPPEWLPHSIEEEAEWSPNAIIGAQTGRFHYFFFETPNTLEDWTEESRRHQAWATRIMTEAFRRDARMTTFAIHLFIDAFPSGWMKTIMDVERTPKPAYFAYREALEPLMANMRADRLTYFAGEEIRLEAWICNDRTEAPPSAYLHCMVLDGEELLASARQPADIPSCGSACQGEVRFPAPEAASRKTLTVRLGLCDAEGTTLHDTELTLEVFPRRRSLSSRSKVAVLGREAGPARRLAAELELNTVELSSGPARPDILLVDDVRLLSDREAELWAMASAGTRIVALELEPGSHTLLGVPVRIKSSGMLPVHFVSRKTGHRLTEGFRPSDFRLWYDPAADCIAPLLSSTFDAGGMAPILLSGNTNDRGEWGPALAAAETEIGAGSLTLCQVVLAGRCGTNPVAAEFAVRLLEGEADRELR</sequence>
<gene>
    <name evidence="8" type="ORF">ACFO3S_11010</name>
</gene>
<dbReference type="PANTHER" id="PTHR42732">
    <property type="entry name" value="BETA-GALACTOSIDASE"/>
    <property type="match status" value="1"/>
</dbReference>
<dbReference type="SUPFAM" id="SSF49303">
    <property type="entry name" value="beta-Galactosidase/glucuronidase domain"/>
    <property type="match status" value="1"/>
</dbReference>
<comment type="caution">
    <text evidence="8">The sequence shown here is derived from an EMBL/GenBank/DDBJ whole genome shotgun (WGS) entry which is preliminary data.</text>
</comment>
<accession>A0ABV9F9X7</accession>
<dbReference type="Gene3D" id="2.60.40.10">
    <property type="entry name" value="Immunoglobulins"/>
    <property type="match status" value="1"/>
</dbReference>
<proteinExistence type="inferred from homology"/>
<comment type="similarity">
    <text evidence="1">Belongs to the glycosyl hydrolase 2 family.</text>
</comment>
<feature type="region of interest" description="Disordered" evidence="4">
    <location>
        <begin position="24"/>
        <end position="49"/>
    </location>
</feature>
<evidence type="ECO:0000256" key="2">
    <source>
        <dbReference type="ARBA" id="ARBA00022801"/>
    </source>
</evidence>
<feature type="domain" description="Glycoside hydrolase family 2 immunoglobulin-like beta-sandwich" evidence="5">
    <location>
        <begin position="255"/>
        <end position="391"/>
    </location>
</feature>
<dbReference type="PANTHER" id="PTHR42732:SF1">
    <property type="entry name" value="BETA-MANNOSIDASE"/>
    <property type="match status" value="1"/>
</dbReference>
<dbReference type="InterPro" id="IPR006103">
    <property type="entry name" value="Glyco_hydro_2_cat"/>
</dbReference>
<dbReference type="RefSeq" id="WP_378095345.1">
    <property type="nucleotide sequence ID" value="NZ_JBHSEP010000006.1"/>
</dbReference>
<keyword evidence="9" id="KW-1185">Reference proteome</keyword>
<keyword evidence="3" id="KW-0326">Glycosidase</keyword>
<dbReference type="SUPFAM" id="SSF49785">
    <property type="entry name" value="Galactose-binding domain-like"/>
    <property type="match status" value="1"/>
</dbReference>
<evidence type="ECO:0000259" key="5">
    <source>
        <dbReference type="Pfam" id="PF00703"/>
    </source>
</evidence>
<evidence type="ECO:0000313" key="9">
    <source>
        <dbReference type="Proteomes" id="UP001596028"/>
    </source>
</evidence>
<feature type="compositionally biased region" description="Basic and acidic residues" evidence="4">
    <location>
        <begin position="32"/>
        <end position="46"/>
    </location>
</feature>
<protein>
    <submittedName>
        <fullName evidence="8">Sugar-binding domain-containing protein</fullName>
    </submittedName>
</protein>
<dbReference type="Gene3D" id="3.20.20.80">
    <property type="entry name" value="Glycosidases"/>
    <property type="match status" value="1"/>
</dbReference>
<dbReference type="Pfam" id="PF02836">
    <property type="entry name" value="Glyco_hydro_2_C"/>
    <property type="match status" value="1"/>
</dbReference>
<evidence type="ECO:0000256" key="4">
    <source>
        <dbReference type="SAM" id="MobiDB-lite"/>
    </source>
</evidence>
<dbReference type="InterPro" id="IPR006102">
    <property type="entry name" value="Ig-like_GH2"/>
</dbReference>
<keyword evidence="2" id="KW-0378">Hydrolase</keyword>
<dbReference type="Proteomes" id="UP001596028">
    <property type="component" value="Unassembled WGS sequence"/>
</dbReference>
<evidence type="ECO:0000259" key="6">
    <source>
        <dbReference type="Pfam" id="PF02836"/>
    </source>
</evidence>
<dbReference type="Pfam" id="PF22666">
    <property type="entry name" value="Glyco_hydro_2_N2"/>
    <property type="match status" value="1"/>
</dbReference>
<dbReference type="InterPro" id="IPR013783">
    <property type="entry name" value="Ig-like_fold"/>
</dbReference>
<dbReference type="InterPro" id="IPR054593">
    <property type="entry name" value="Beta-mannosidase-like_N2"/>
</dbReference>
<feature type="domain" description="Glycoside hydrolase family 2 catalytic" evidence="6">
    <location>
        <begin position="403"/>
        <end position="484"/>
    </location>
</feature>
<dbReference type="InterPro" id="IPR008979">
    <property type="entry name" value="Galactose-bd-like_sf"/>
</dbReference>
<evidence type="ECO:0000259" key="7">
    <source>
        <dbReference type="Pfam" id="PF22666"/>
    </source>
</evidence>
<evidence type="ECO:0000313" key="8">
    <source>
        <dbReference type="EMBL" id="MFC4598766.1"/>
    </source>
</evidence>
<organism evidence="8 9">
    <name type="scientific">Cohnella hongkongensis</name>
    <dbReference type="NCBI Taxonomy" id="178337"/>
    <lineage>
        <taxon>Bacteria</taxon>
        <taxon>Bacillati</taxon>
        <taxon>Bacillota</taxon>
        <taxon>Bacilli</taxon>
        <taxon>Bacillales</taxon>
        <taxon>Paenibacillaceae</taxon>
        <taxon>Cohnella</taxon>
    </lineage>
</organism>
<name>A0ABV9F9X7_9BACL</name>
<dbReference type="InterPro" id="IPR036156">
    <property type="entry name" value="Beta-gal/glucu_dom_sf"/>
</dbReference>
<dbReference type="SUPFAM" id="SSF51445">
    <property type="entry name" value="(Trans)glycosidases"/>
    <property type="match status" value="1"/>
</dbReference>
<feature type="domain" description="Beta-mannosidase-like galactose-binding" evidence="7">
    <location>
        <begin position="138"/>
        <end position="209"/>
    </location>
</feature>